<dbReference type="SUPFAM" id="SSF117916">
    <property type="entry name" value="Fe-S cluster assembly (FSCA) domain-like"/>
    <property type="match status" value="1"/>
</dbReference>
<comment type="caution">
    <text evidence="2">The sequence shown here is derived from an EMBL/GenBank/DDBJ whole genome shotgun (WGS) entry which is preliminary data.</text>
</comment>
<accession>A0A4V1RME1</accession>
<dbReference type="PANTHER" id="PTHR42831:SF1">
    <property type="entry name" value="FE-S PROTEIN MATURATION AUXILIARY FACTOR YITW"/>
    <property type="match status" value="1"/>
</dbReference>
<reference evidence="2 3" key="1">
    <citation type="submission" date="2019-01" db="EMBL/GenBank/DDBJ databases">
        <title>Novel species of Nocardioides.</title>
        <authorList>
            <person name="Liu Q."/>
            <person name="Xin Y.-H."/>
        </authorList>
    </citation>
    <scope>NUCLEOTIDE SEQUENCE [LARGE SCALE GENOMIC DNA]</scope>
    <source>
        <strain evidence="2 3">CGMCC 4.6875</strain>
    </source>
</reference>
<dbReference type="Gene3D" id="3.30.300.130">
    <property type="entry name" value="Fe-S cluster assembly (FSCA)"/>
    <property type="match status" value="1"/>
</dbReference>
<dbReference type="InterPro" id="IPR002744">
    <property type="entry name" value="MIP18-like"/>
</dbReference>
<dbReference type="PANTHER" id="PTHR42831">
    <property type="entry name" value="FE-S PROTEIN MATURATION AUXILIARY FACTOR YITW"/>
    <property type="match status" value="1"/>
</dbReference>
<dbReference type="Pfam" id="PF01883">
    <property type="entry name" value="FeS_assembly_P"/>
    <property type="match status" value="1"/>
</dbReference>
<name>A0A4V1RME1_9ACTN</name>
<dbReference type="AlphaFoldDB" id="A0A4V1RME1"/>
<keyword evidence="3" id="KW-1185">Reference proteome</keyword>
<dbReference type="Proteomes" id="UP000293291">
    <property type="component" value="Unassembled WGS sequence"/>
</dbReference>
<evidence type="ECO:0000259" key="1">
    <source>
        <dbReference type="Pfam" id="PF01883"/>
    </source>
</evidence>
<gene>
    <name evidence="2" type="ORF">EUA07_11995</name>
</gene>
<dbReference type="InterPro" id="IPR052339">
    <property type="entry name" value="Fe-S_Maturation_MIP18"/>
</dbReference>
<sequence length="135" mass="14814">MTVQHTERVEESVRDVLADVYDPCCRDKGISVVDMGLLHRAEIHDGHARVELVLTSGWCPFAASVLTDVETAVLSIPGVDTARVELVWDEVWTPARLSDSARTTLRFLPDPSEVRDPAAYVAAARPSPTTTEELS</sequence>
<proteinExistence type="predicted"/>
<protein>
    <submittedName>
        <fullName evidence="2">DUF59 domain-containing protein</fullName>
    </submittedName>
</protein>
<organism evidence="2 3">
    <name type="scientific">Nocardioides ganghwensis</name>
    <dbReference type="NCBI Taxonomy" id="252230"/>
    <lineage>
        <taxon>Bacteria</taxon>
        <taxon>Bacillati</taxon>
        <taxon>Actinomycetota</taxon>
        <taxon>Actinomycetes</taxon>
        <taxon>Propionibacteriales</taxon>
        <taxon>Nocardioidaceae</taxon>
        <taxon>Nocardioides</taxon>
    </lineage>
</organism>
<evidence type="ECO:0000313" key="3">
    <source>
        <dbReference type="Proteomes" id="UP000293291"/>
    </source>
</evidence>
<dbReference type="InterPro" id="IPR034904">
    <property type="entry name" value="FSCA_dom_sf"/>
</dbReference>
<dbReference type="RefSeq" id="WP_129455407.1">
    <property type="nucleotide sequence ID" value="NZ_JACXYX010000006.1"/>
</dbReference>
<feature type="domain" description="MIP18 family-like" evidence="1">
    <location>
        <begin position="10"/>
        <end position="84"/>
    </location>
</feature>
<evidence type="ECO:0000313" key="2">
    <source>
        <dbReference type="EMBL" id="RYC01106.1"/>
    </source>
</evidence>
<dbReference type="OrthoDB" id="9805360at2"/>
<dbReference type="EMBL" id="SDWU01000012">
    <property type="protein sequence ID" value="RYC01106.1"/>
    <property type="molecule type" value="Genomic_DNA"/>
</dbReference>